<protein>
    <recommendedName>
        <fullName evidence="1">Alpha/beta hydrolase fold-3 domain-containing protein</fullName>
    </recommendedName>
</protein>
<sequence>MAIESAPPLPCPSSIDPYEKLKIVYYSENDSLTRLFPIPCTNATCDDNPGQEHVLTKDIPLEKTSLRLFLPVKPPLNGKLLPLVIYLHGGGFILCSAENTVFHDFCVLMATTLPAVIVSVDYRLAPENRLPAAYDDAVEAIKWVQNQALDVDGGHKWTESEVRLVNNETLPLSVCDLMWDLSLPRGVDRDHEYCNPVVNGDARKGEKIGLLGRCFVSVRGRDILMDHQIEFVRMLEGRGVSVVCWFDEIGYHGIELFDRNKAEALIVVLKDFVSSSRVTRE</sequence>
<dbReference type="Gene3D" id="3.40.50.1820">
    <property type="entry name" value="alpha/beta hydrolase"/>
    <property type="match status" value="2"/>
</dbReference>
<organism evidence="2 3">
    <name type="scientific">Kingdonia uniflora</name>
    <dbReference type="NCBI Taxonomy" id="39325"/>
    <lineage>
        <taxon>Eukaryota</taxon>
        <taxon>Viridiplantae</taxon>
        <taxon>Streptophyta</taxon>
        <taxon>Embryophyta</taxon>
        <taxon>Tracheophyta</taxon>
        <taxon>Spermatophyta</taxon>
        <taxon>Magnoliopsida</taxon>
        <taxon>Ranunculales</taxon>
        <taxon>Circaeasteraceae</taxon>
        <taxon>Kingdonia</taxon>
    </lineage>
</organism>
<reference evidence="2 3" key="1">
    <citation type="journal article" date="2020" name="IScience">
        <title>Genome Sequencing of the Endangered Kingdonia uniflora (Circaeasteraceae, Ranunculales) Reveals Potential Mechanisms of Evolutionary Specialization.</title>
        <authorList>
            <person name="Sun Y."/>
            <person name="Deng T."/>
            <person name="Zhang A."/>
            <person name="Moore M.J."/>
            <person name="Landis J.B."/>
            <person name="Lin N."/>
            <person name="Zhang H."/>
            <person name="Zhang X."/>
            <person name="Huang J."/>
            <person name="Zhang X."/>
            <person name="Sun H."/>
            <person name="Wang H."/>
        </authorList>
    </citation>
    <scope>NUCLEOTIDE SEQUENCE [LARGE SCALE GENOMIC DNA]</scope>
    <source>
        <strain evidence="2">TB1705</strain>
        <tissue evidence="2">Leaf</tissue>
    </source>
</reference>
<dbReference type="OrthoDB" id="408631at2759"/>
<evidence type="ECO:0000259" key="1">
    <source>
        <dbReference type="Pfam" id="PF07859"/>
    </source>
</evidence>
<dbReference type="EMBL" id="JACGCM010000119">
    <property type="protein sequence ID" value="KAF6176164.1"/>
    <property type="molecule type" value="Genomic_DNA"/>
</dbReference>
<comment type="caution">
    <text evidence="2">The sequence shown here is derived from an EMBL/GenBank/DDBJ whole genome shotgun (WGS) entry which is preliminary data.</text>
</comment>
<dbReference type="PANTHER" id="PTHR23024">
    <property type="entry name" value="ARYLACETAMIDE DEACETYLASE"/>
    <property type="match status" value="1"/>
</dbReference>
<feature type="domain" description="Alpha/beta hydrolase fold-3" evidence="1">
    <location>
        <begin position="84"/>
        <end position="148"/>
    </location>
</feature>
<dbReference type="InterPro" id="IPR050466">
    <property type="entry name" value="Carboxylest/Gibb_receptor"/>
</dbReference>
<evidence type="ECO:0000313" key="2">
    <source>
        <dbReference type="EMBL" id="KAF6176164.1"/>
    </source>
</evidence>
<proteinExistence type="predicted"/>
<accession>A0A7J7PAJ6</accession>
<dbReference type="InterPro" id="IPR029058">
    <property type="entry name" value="AB_hydrolase_fold"/>
</dbReference>
<gene>
    <name evidence="2" type="ORF">GIB67_023455</name>
</gene>
<dbReference type="InterPro" id="IPR013094">
    <property type="entry name" value="AB_hydrolase_3"/>
</dbReference>
<dbReference type="Proteomes" id="UP000541444">
    <property type="component" value="Unassembled WGS sequence"/>
</dbReference>
<feature type="domain" description="Alpha/beta hydrolase fold-3" evidence="1">
    <location>
        <begin position="166"/>
        <end position="253"/>
    </location>
</feature>
<dbReference type="GO" id="GO:0016787">
    <property type="term" value="F:hydrolase activity"/>
    <property type="evidence" value="ECO:0007669"/>
    <property type="project" value="InterPro"/>
</dbReference>
<name>A0A7J7PAJ6_9MAGN</name>
<dbReference type="SUPFAM" id="SSF53474">
    <property type="entry name" value="alpha/beta-Hydrolases"/>
    <property type="match status" value="1"/>
</dbReference>
<dbReference type="PANTHER" id="PTHR23024:SF113">
    <property type="entry name" value="CARBOXYLESTERASE 8-RELATED"/>
    <property type="match status" value="1"/>
</dbReference>
<keyword evidence="3" id="KW-1185">Reference proteome</keyword>
<evidence type="ECO:0000313" key="3">
    <source>
        <dbReference type="Proteomes" id="UP000541444"/>
    </source>
</evidence>
<dbReference type="AlphaFoldDB" id="A0A7J7PAJ6"/>
<dbReference type="Pfam" id="PF07859">
    <property type="entry name" value="Abhydrolase_3"/>
    <property type="match status" value="2"/>
</dbReference>